<evidence type="ECO:0000256" key="6">
    <source>
        <dbReference type="ARBA" id="ARBA00023136"/>
    </source>
</evidence>
<name>A0ABY5MR40_9SPHN</name>
<keyword evidence="3" id="KW-1003">Cell membrane</keyword>
<feature type="transmembrane region" description="Helical" evidence="7">
    <location>
        <begin position="28"/>
        <end position="49"/>
    </location>
</feature>
<evidence type="ECO:0000256" key="4">
    <source>
        <dbReference type="ARBA" id="ARBA00022692"/>
    </source>
</evidence>
<keyword evidence="10" id="KW-1185">Reference proteome</keyword>
<comment type="subunit">
    <text evidence="7">The complex comprises the extracytoplasmic solute receptor protein and the two transmembrane proteins.</text>
</comment>
<dbReference type="EMBL" id="CP097253">
    <property type="protein sequence ID" value="UUR06852.1"/>
    <property type="molecule type" value="Genomic_DNA"/>
</dbReference>
<dbReference type="Proteomes" id="UP000831921">
    <property type="component" value="Chromosome"/>
</dbReference>
<evidence type="ECO:0000256" key="2">
    <source>
        <dbReference type="ARBA" id="ARBA00022448"/>
    </source>
</evidence>
<evidence type="ECO:0000256" key="3">
    <source>
        <dbReference type="ARBA" id="ARBA00022475"/>
    </source>
</evidence>
<sequence length="174" mass="18350">MAEEMATSTDSSDADAPAPSTAGPVARIAFLVGCSGLLLATAADSIAVLGRHAGFQLLGAIEVVQAAIVLIAASSLVSVTLARGHAGVHILTERLKPLPRRRLAIAADIASALTVLVLVIGSTMILADLWNGYERSELLHIPLRVLRLLMTLALSVVAIAFLRQAWLAWRQRDT</sequence>
<comment type="function">
    <text evidence="7">Part of the tripartite ATP-independent periplasmic (TRAP) transport system.</text>
</comment>
<evidence type="ECO:0000256" key="5">
    <source>
        <dbReference type="ARBA" id="ARBA00022989"/>
    </source>
</evidence>
<dbReference type="Pfam" id="PF04290">
    <property type="entry name" value="DctQ"/>
    <property type="match status" value="1"/>
</dbReference>
<keyword evidence="7" id="KW-0997">Cell inner membrane</keyword>
<evidence type="ECO:0000256" key="1">
    <source>
        <dbReference type="ARBA" id="ARBA00004651"/>
    </source>
</evidence>
<organism evidence="9 10">
    <name type="scientific">Sphingomonas glaciei</name>
    <dbReference type="NCBI Taxonomy" id="2938948"/>
    <lineage>
        <taxon>Bacteria</taxon>
        <taxon>Pseudomonadati</taxon>
        <taxon>Pseudomonadota</taxon>
        <taxon>Alphaproteobacteria</taxon>
        <taxon>Sphingomonadales</taxon>
        <taxon>Sphingomonadaceae</taxon>
        <taxon>Sphingomonas</taxon>
    </lineage>
</organism>
<feature type="transmembrane region" description="Helical" evidence="7">
    <location>
        <begin position="103"/>
        <end position="125"/>
    </location>
</feature>
<evidence type="ECO:0000256" key="7">
    <source>
        <dbReference type="RuleBase" id="RU369079"/>
    </source>
</evidence>
<evidence type="ECO:0000259" key="8">
    <source>
        <dbReference type="Pfam" id="PF04290"/>
    </source>
</evidence>
<feature type="domain" description="Tripartite ATP-independent periplasmic transporters DctQ component" evidence="8">
    <location>
        <begin position="47"/>
        <end position="170"/>
    </location>
</feature>
<evidence type="ECO:0000313" key="9">
    <source>
        <dbReference type="EMBL" id="UUR06852.1"/>
    </source>
</evidence>
<gene>
    <name evidence="9" type="ORF">M1K48_07750</name>
</gene>
<keyword evidence="6 7" id="KW-0472">Membrane</keyword>
<dbReference type="InterPro" id="IPR055348">
    <property type="entry name" value="DctQ"/>
</dbReference>
<keyword evidence="2 7" id="KW-0813">Transport</keyword>
<protein>
    <recommendedName>
        <fullName evidence="7">TRAP transporter small permease protein</fullName>
    </recommendedName>
</protein>
<keyword evidence="4 7" id="KW-0812">Transmembrane</keyword>
<dbReference type="RefSeq" id="WP_249454095.1">
    <property type="nucleotide sequence ID" value="NZ_CP097253.1"/>
</dbReference>
<reference evidence="9 10" key="1">
    <citation type="submission" date="2022-05" db="EMBL/GenBank/DDBJ databases">
        <title>S8-45 Sphingomonas ultraviolaceadurans.</title>
        <authorList>
            <person name="Liu Y."/>
        </authorList>
    </citation>
    <scope>NUCLEOTIDE SEQUENCE [LARGE SCALE GENOMIC DNA]</scope>
    <source>
        <strain evidence="9 10">S8-45</strain>
    </source>
</reference>
<comment type="subcellular location">
    <subcellularLocation>
        <location evidence="7">Cell inner membrane</location>
        <topology evidence="7">Multi-pass membrane protein</topology>
    </subcellularLocation>
    <subcellularLocation>
        <location evidence="1">Cell membrane</location>
        <topology evidence="1">Multi-pass membrane protein</topology>
    </subcellularLocation>
</comment>
<feature type="transmembrane region" description="Helical" evidence="7">
    <location>
        <begin position="145"/>
        <end position="162"/>
    </location>
</feature>
<accession>A0ABY5MR40</accession>
<keyword evidence="5 7" id="KW-1133">Transmembrane helix</keyword>
<comment type="similarity">
    <text evidence="7">Belongs to the TRAP transporter small permease family.</text>
</comment>
<evidence type="ECO:0000313" key="10">
    <source>
        <dbReference type="Proteomes" id="UP000831921"/>
    </source>
</evidence>
<proteinExistence type="inferred from homology"/>
<feature type="transmembrane region" description="Helical" evidence="7">
    <location>
        <begin position="55"/>
        <end position="82"/>
    </location>
</feature>